<comment type="caution">
    <text evidence="2">The sequence shown here is derived from an EMBL/GenBank/DDBJ whole genome shotgun (WGS) entry which is preliminary data.</text>
</comment>
<evidence type="ECO:0000256" key="1">
    <source>
        <dbReference type="SAM" id="Phobius"/>
    </source>
</evidence>
<sequence>MAEVLPFLAAVVMFLASPVLVKRAKRQVTAWIAEARPYADVPPDQIPDYLAPEQIDAYLEYAADVVQTIPAITLTAVGVVLALPDSLSPPAVAAIVLTVVMVVLLVDSAVLGMAPHTYLRSKLLRLSPIALVGIAVNLVGTMVVAIS</sequence>
<evidence type="ECO:0000313" key="2">
    <source>
        <dbReference type="EMBL" id="GIJ36266.1"/>
    </source>
</evidence>
<dbReference type="AlphaFoldDB" id="A0A9W5UX83"/>
<proteinExistence type="predicted"/>
<name>A0A9W5UX83_9ACTN</name>
<keyword evidence="1" id="KW-0812">Transmembrane</keyword>
<keyword evidence="1" id="KW-1133">Transmembrane helix</keyword>
<gene>
    <name evidence="2" type="ORF">Vse01_54140</name>
</gene>
<dbReference type="RefSeq" id="WP_093409690.1">
    <property type="nucleotide sequence ID" value="NZ_BOPD01000046.1"/>
</dbReference>
<keyword evidence="3" id="KW-1185">Reference proteome</keyword>
<accession>A0A9W5UX83</accession>
<organism evidence="2 3">
    <name type="scientific">Micromonospora sediminimaris</name>
    <dbReference type="NCBI Taxonomy" id="547162"/>
    <lineage>
        <taxon>Bacteria</taxon>
        <taxon>Bacillati</taxon>
        <taxon>Actinomycetota</taxon>
        <taxon>Actinomycetes</taxon>
        <taxon>Micromonosporales</taxon>
        <taxon>Micromonosporaceae</taxon>
        <taxon>Micromonospora</taxon>
    </lineage>
</organism>
<reference evidence="2" key="1">
    <citation type="submission" date="2021-01" db="EMBL/GenBank/DDBJ databases">
        <title>Whole genome shotgun sequence of Verrucosispora sediminis NBRC 107745.</title>
        <authorList>
            <person name="Komaki H."/>
            <person name="Tamura T."/>
        </authorList>
    </citation>
    <scope>NUCLEOTIDE SEQUENCE</scope>
    <source>
        <strain evidence="2">NBRC 107745</strain>
    </source>
</reference>
<dbReference type="Proteomes" id="UP000607311">
    <property type="component" value="Unassembled WGS sequence"/>
</dbReference>
<keyword evidence="1" id="KW-0472">Membrane</keyword>
<dbReference type="EMBL" id="BOPD01000046">
    <property type="protein sequence ID" value="GIJ36266.1"/>
    <property type="molecule type" value="Genomic_DNA"/>
</dbReference>
<protein>
    <submittedName>
        <fullName evidence="2">Uncharacterized protein</fullName>
    </submittedName>
</protein>
<feature type="transmembrane region" description="Helical" evidence="1">
    <location>
        <begin position="91"/>
        <end position="114"/>
    </location>
</feature>
<feature type="transmembrane region" description="Helical" evidence="1">
    <location>
        <begin position="126"/>
        <end position="146"/>
    </location>
</feature>
<evidence type="ECO:0000313" key="3">
    <source>
        <dbReference type="Proteomes" id="UP000607311"/>
    </source>
</evidence>